<dbReference type="PROSITE" id="PS50920">
    <property type="entry name" value="SOLCAR"/>
    <property type="match status" value="1"/>
</dbReference>
<dbReference type="AlphaFoldDB" id="A0A976IKF3"/>
<dbReference type="PANTHER" id="PTHR45928:SF1">
    <property type="entry name" value="RE38146P"/>
    <property type="match status" value="1"/>
</dbReference>
<evidence type="ECO:0000256" key="9">
    <source>
        <dbReference type="ARBA" id="ARBA00023136"/>
    </source>
</evidence>
<keyword evidence="8" id="KW-0496">Mitochondrion</keyword>
<sequence length="61" mass="7096">MQMLDHEHKSATNCFVKTIKHEGLRKLYKGWVPAYMRLGPQTLLTFVSWSNFASAYFDSVD</sequence>
<dbReference type="Proteomes" id="UP000294530">
    <property type="component" value="Unassembled WGS sequence"/>
</dbReference>
<proteinExistence type="inferred from homology"/>
<dbReference type="Pfam" id="PF00153">
    <property type="entry name" value="Mito_carr"/>
    <property type="match status" value="1"/>
</dbReference>
<keyword evidence="9 10" id="KW-0472">Membrane</keyword>
<keyword evidence="5" id="KW-0677">Repeat</keyword>
<dbReference type="GeneID" id="94350147"/>
<evidence type="ECO:0000313" key="13">
    <source>
        <dbReference type="Proteomes" id="UP000294530"/>
    </source>
</evidence>
<keyword evidence="4 10" id="KW-0812">Transmembrane</keyword>
<feature type="repeat" description="Solcar" evidence="10">
    <location>
        <begin position="1"/>
        <end position="55"/>
    </location>
</feature>
<evidence type="ECO:0000256" key="4">
    <source>
        <dbReference type="ARBA" id="ARBA00022692"/>
    </source>
</evidence>
<keyword evidence="7" id="KW-1133">Transmembrane helix</keyword>
<evidence type="ECO:0000256" key="11">
    <source>
        <dbReference type="RuleBase" id="RU000488"/>
    </source>
</evidence>
<accession>A0A976IKF3</accession>
<dbReference type="Gene3D" id="1.50.40.10">
    <property type="entry name" value="Mitochondrial carrier domain"/>
    <property type="match status" value="1"/>
</dbReference>
<evidence type="ECO:0000313" key="12">
    <source>
        <dbReference type="EMBL" id="TDH73383.1"/>
    </source>
</evidence>
<gene>
    <name evidence="12" type="ORF">CCR75_006406</name>
</gene>
<evidence type="ECO:0000256" key="5">
    <source>
        <dbReference type="ARBA" id="ARBA00022737"/>
    </source>
</evidence>
<comment type="similarity">
    <text evidence="2 11">Belongs to the mitochondrial carrier (TC 2.A.29) family.</text>
</comment>
<dbReference type="InterPro" id="IPR051508">
    <property type="entry name" value="Mito_Carrier_Antiporter"/>
</dbReference>
<dbReference type="SUPFAM" id="SSF103506">
    <property type="entry name" value="Mitochondrial carrier"/>
    <property type="match status" value="1"/>
</dbReference>
<keyword evidence="3 11" id="KW-0813">Transport</keyword>
<evidence type="ECO:0000256" key="3">
    <source>
        <dbReference type="ARBA" id="ARBA00022448"/>
    </source>
</evidence>
<organism evidence="12 13">
    <name type="scientific">Bremia lactucae</name>
    <name type="common">Lettuce downy mildew</name>
    <dbReference type="NCBI Taxonomy" id="4779"/>
    <lineage>
        <taxon>Eukaryota</taxon>
        <taxon>Sar</taxon>
        <taxon>Stramenopiles</taxon>
        <taxon>Oomycota</taxon>
        <taxon>Peronosporomycetes</taxon>
        <taxon>Peronosporales</taxon>
        <taxon>Peronosporaceae</taxon>
        <taxon>Bremia</taxon>
    </lineage>
</organism>
<comment type="caution">
    <text evidence="12">The sequence shown here is derived from an EMBL/GenBank/DDBJ whole genome shotgun (WGS) entry which is preliminary data.</text>
</comment>
<name>A0A976IKF3_BRELC</name>
<dbReference type="OrthoDB" id="756301at2759"/>
<dbReference type="KEGG" id="blac:94350147"/>
<dbReference type="InterPro" id="IPR023395">
    <property type="entry name" value="MCP_dom_sf"/>
</dbReference>
<evidence type="ECO:0000256" key="2">
    <source>
        <dbReference type="ARBA" id="ARBA00006375"/>
    </source>
</evidence>
<evidence type="ECO:0000256" key="6">
    <source>
        <dbReference type="ARBA" id="ARBA00022792"/>
    </source>
</evidence>
<evidence type="ECO:0000256" key="10">
    <source>
        <dbReference type="PROSITE-ProRule" id="PRU00282"/>
    </source>
</evidence>
<evidence type="ECO:0000256" key="7">
    <source>
        <dbReference type="ARBA" id="ARBA00022989"/>
    </source>
</evidence>
<dbReference type="GO" id="GO:0005743">
    <property type="term" value="C:mitochondrial inner membrane"/>
    <property type="evidence" value="ECO:0007669"/>
    <property type="project" value="UniProtKB-SubCell"/>
</dbReference>
<dbReference type="InterPro" id="IPR018108">
    <property type="entry name" value="MCP_transmembrane"/>
</dbReference>
<dbReference type="PANTHER" id="PTHR45928">
    <property type="entry name" value="RE38146P"/>
    <property type="match status" value="1"/>
</dbReference>
<evidence type="ECO:0000256" key="1">
    <source>
        <dbReference type="ARBA" id="ARBA00004448"/>
    </source>
</evidence>
<evidence type="ECO:0000256" key="8">
    <source>
        <dbReference type="ARBA" id="ARBA00023128"/>
    </source>
</evidence>
<keyword evidence="13" id="KW-1185">Reference proteome</keyword>
<reference evidence="12 13" key="1">
    <citation type="journal article" date="2021" name="Genome Biol.">
        <title>AFLAP: assembly-free linkage analysis pipeline using k-mers from genome sequencing data.</title>
        <authorList>
            <person name="Fletcher K."/>
            <person name="Zhang L."/>
            <person name="Gil J."/>
            <person name="Han R."/>
            <person name="Cavanaugh K."/>
            <person name="Michelmore R."/>
        </authorList>
    </citation>
    <scope>NUCLEOTIDE SEQUENCE [LARGE SCALE GENOMIC DNA]</scope>
    <source>
        <strain evidence="12 13">SF5</strain>
    </source>
</reference>
<dbReference type="RefSeq" id="XP_067822881.1">
    <property type="nucleotide sequence ID" value="XM_067964476.1"/>
</dbReference>
<comment type="subcellular location">
    <subcellularLocation>
        <location evidence="1">Mitochondrion inner membrane</location>
        <topology evidence="1">Multi-pass membrane protein</topology>
    </subcellularLocation>
</comment>
<protein>
    <submittedName>
        <fullName evidence="12">Uncharacterized protein</fullName>
    </submittedName>
</protein>
<dbReference type="EMBL" id="SHOA02000001">
    <property type="protein sequence ID" value="TDH73383.1"/>
    <property type="molecule type" value="Genomic_DNA"/>
</dbReference>
<keyword evidence="6" id="KW-0999">Mitochondrion inner membrane</keyword>